<dbReference type="EMBL" id="JAPDDT010000007">
    <property type="protein sequence ID" value="MCW1924254.1"/>
    <property type="molecule type" value="Genomic_DNA"/>
</dbReference>
<dbReference type="Proteomes" id="UP001320876">
    <property type="component" value="Unassembled WGS sequence"/>
</dbReference>
<reference evidence="1 2" key="1">
    <citation type="submission" date="2022-10" db="EMBL/GenBank/DDBJ databases">
        <title>Luteolibacter arcticus strain CCTCC AB 2014275, whole genome shotgun sequencing project.</title>
        <authorList>
            <person name="Zhao G."/>
            <person name="Shen L."/>
        </authorList>
    </citation>
    <scope>NUCLEOTIDE SEQUENCE [LARGE SCALE GENOMIC DNA]</scope>
    <source>
        <strain evidence="1 2">CCTCC AB 2014275</strain>
    </source>
</reference>
<accession>A0ABT3GL58</accession>
<name>A0ABT3GL58_9BACT</name>
<organism evidence="1 2">
    <name type="scientific">Luteolibacter arcticus</name>
    <dbReference type="NCBI Taxonomy" id="1581411"/>
    <lineage>
        <taxon>Bacteria</taxon>
        <taxon>Pseudomonadati</taxon>
        <taxon>Verrucomicrobiota</taxon>
        <taxon>Verrucomicrobiia</taxon>
        <taxon>Verrucomicrobiales</taxon>
        <taxon>Verrucomicrobiaceae</taxon>
        <taxon>Luteolibacter</taxon>
    </lineage>
</organism>
<evidence type="ECO:0000313" key="2">
    <source>
        <dbReference type="Proteomes" id="UP001320876"/>
    </source>
</evidence>
<protein>
    <submittedName>
        <fullName evidence="1">Uncharacterized protein</fullName>
    </submittedName>
</protein>
<keyword evidence="2" id="KW-1185">Reference proteome</keyword>
<sequence length="474" mass="54938">MPKTLADYGAFNVSPIVDLPLFIDPFLLFTSDKEEYQKLHDEIVRYLRFLRDKSVQGQVNKGLLKAWYCFKEVHQNRLGFCLSGNRGAGLGMKFAGALDQNLSKLFKDFGTEEVTQGSHLEKLVLIRDRVGRDNISDFTTNLIKGFLLRYTETFAKEHVVEEKRKVVRIPRVEFNYQAGVWIDGEFDLPWFVDDYVLLTPEDILTKDEIWINKEDLRKDFPRIRDAVENEALRSQIEAYFMKVLPEDYTAKEEREAIERTLKRFPEIIDHYIKDKEDRGEEAIERSKGKVSEAEHRFIENLGKLASLIAERSQFYSSPSTTLEETRRKIEFLKHVIENQDGYRLFYVNGQAVEREKDLQILFKLVWEGSPSSADAEVNNGRGPVDFKISRGAKDSTLVEFKLASNSQLERNLEKQVEIYKTANQTTQSFKVIMFFKAYEESSVKRIIQRLKIPDEAGVILIDARQDNKPSASKA</sequence>
<proteinExistence type="predicted"/>
<comment type="caution">
    <text evidence="1">The sequence shown here is derived from an EMBL/GenBank/DDBJ whole genome shotgun (WGS) entry which is preliminary data.</text>
</comment>
<evidence type="ECO:0000313" key="1">
    <source>
        <dbReference type="EMBL" id="MCW1924254.1"/>
    </source>
</evidence>
<gene>
    <name evidence="1" type="ORF">OKA05_16935</name>
</gene>